<evidence type="ECO:0000313" key="1">
    <source>
        <dbReference type="EMBL" id="KAH7446998.1"/>
    </source>
</evidence>
<keyword evidence="2" id="KW-1185">Reference proteome</keyword>
<protein>
    <submittedName>
        <fullName evidence="1">Uncharacterized protein</fullName>
    </submittedName>
</protein>
<organism evidence="1 2">
    <name type="scientific">Ceratopteris richardii</name>
    <name type="common">Triangle waterfern</name>
    <dbReference type="NCBI Taxonomy" id="49495"/>
    <lineage>
        <taxon>Eukaryota</taxon>
        <taxon>Viridiplantae</taxon>
        <taxon>Streptophyta</taxon>
        <taxon>Embryophyta</taxon>
        <taxon>Tracheophyta</taxon>
        <taxon>Polypodiopsida</taxon>
        <taxon>Polypodiidae</taxon>
        <taxon>Polypodiales</taxon>
        <taxon>Pteridineae</taxon>
        <taxon>Pteridaceae</taxon>
        <taxon>Parkerioideae</taxon>
        <taxon>Ceratopteris</taxon>
    </lineage>
</organism>
<name>A0A8T2VIU7_CERRI</name>
<sequence length="94" mass="11547">MTQTASVSFYSRTRIHRPREREFFVHKTNSSSCQTRVRRPIFQQRFDSGWIGRNPCICCTVFIYVVHRCETIIADIRYEWTHSDYERWQLEIRR</sequence>
<dbReference type="Proteomes" id="UP000825935">
    <property type="component" value="Chromosome 1"/>
</dbReference>
<dbReference type="AlphaFoldDB" id="A0A8T2VIU7"/>
<accession>A0A8T2VIU7</accession>
<gene>
    <name evidence="1" type="ORF">KP509_01G085800</name>
</gene>
<evidence type="ECO:0000313" key="2">
    <source>
        <dbReference type="Proteomes" id="UP000825935"/>
    </source>
</evidence>
<comment type="caution">
    <text evidence="1">The sequence shown here is derived from an EMBL/GenBank/DDBJ whole genome shotgun (WGS) entry which is preliminary data.</text>
</comment>
<reference evidence="1" key="1">
    <citation type="submission" date="2021-08" db="EMBL/GenBank/DDBJ databases">
        <title>WGS assembly of Ceratopteris richardii.</title>
        <authorList>
            <person name="Marchant D.B."/>
            <person name="Chen G."/>
            <person name="Jenkins J."/>
            <person name="Shu S."/>
            <person name="Leebens-Mack J."/>
            <person name="Grimwood J."/>
            <person name="Schmutz J."/>
            <person name="Soltis P."/>
            <person name="Soltis D."/>
            <person name="Chen Z.-H."/>
        </authorList>
    </citation>
    <scope>NUCLEOTIDE SEQUENCE</scope>
    <source>
        <strain evidence="1">Whitten #5841</strain>
        <tissue evidence="1">Leaf</tissue>
    </source>
</reference>
<proteinExistence type="predicted"/>
<dbReference type="EMBL" id="CM035406">
    <property type="protein sequence ID" value="KAH7446998.1"/>
    <property type="molecule type" value="Genomic_DNA"/>
</dbReference>